<name>A0A9D4ZCU4_ADICA</name>
<comment type="caution">
    <text evidence="1">The sequence shown here is derived from an EMBL/GenBank/DDBJ whole genome shotgun (WGS) entry which is preliminary data.</text>
</comment>
<evidence type="ECO:0000313" key="1">
    <source>
        <dbReference type="EMBL" id="KAI5069367.1"/>
    </source>
</evidence>
<dbReference type="EMBL" id="JABFUD020000015">
    <property type="protein sequence ID" value="KAI5069367.1"/>
    <property type="molecule type" value="Genomic_DNA"/>
</dbReference>
<accession>A0A9D4ZCU4</accession>
<protein>
    <submittedName>
        <fullName evidence="1">Uncharacterized protein</fullName>
    </submittedName>
</protein>
<dbReference type="Proteomes" id="UP000886520">
    <property type="component" value="Chromosome 15"/>
</dbReference>
<dbReference type="AlphaFoldDB" id="A0A9D4ZCU4"/>
<gene>
    <name evidence="1" type="ORF">GOP47_0015668</name>
</gene>
<proteinExistence type="predicted"/>
<keyword evidence="2" id="KW-1185">Reference proteome</keyword>
<reference evidence="1" key="1">
    <citation type="submission" date="2021-01" db="EMBL/GenBank/DDBJ databases">
        <title>Adiantum capillus-veneris genome.</title>
        <authorList>
            <person name="Fang Y."/>
            <person name="Liao Q."/>
        </authorList>
    </citation>
    <scope>NUCLEOTIDE SEQUENCE</scope>
    <source>
        <strain evidence="1">H3</strain>
        <tissue evidence="1">Leaf</tissue>
    </source>
</reference>
<evidence type="ECO:0000313" key="2">
    <source>
        <dbReference type="Proteomes" id="UP000886520"/>
    </source>
</evidence>
<sequence>MSGSPTLFDCMCNPKTEIHVLLHVWEVFCIRHLLGSKWARVSKGEAITRCTVSMKGEEHQMHMQAKDFRRTLYLANSARVCVQPPTQRYADGNAFPLQGSGGRT</sequence>
<organism evidence="1 2">
    <name type="scientific">Adiantum capillus-veneris</name>
    <name type="common">Maidenhair fern</name>
    <dbReference type="NCBI Taxonomy" id="13818"/>
    <lineage>
        <taxon>Eukaryota</taxon>
        <taxon>Viridiplantae</taxon>
        <taxon>Streptophyta</taxon>
        <taxon>Embryophyta</taxon>
        <taxon>Tracheophyta</taxon>
        <taxon>Polypodiopsida</taxon>
        <taxon>Polypodiidae</taxon>
        <taxon>Polypodiales</taxon>
        <taxon>Pteridineae</taxon>
        <taxon>Pteridaceae</taxon>
        <taxon>Vittarioideae</taxon>
        <taxon>Adiantum</taxon>
    </lineage>
</organism>